<reference evidence="1 2" key="1">
    <citation type="journal article" date="2009" name="Nat. Genet.">
        <title>Comparative genomic and phylogeographic analysis of Mycobacterium leprae.</title>
        <authorList>
            <person name="Monot M."/>
            <person name="Honore N."/>
            <person name="Garnier T."/>
            <person name="Zidane N."/>
            <person name="Sherafi D."/>
            <person name="Paniz-Mondolfi A."/>
            <person name="Matsuoka M."/>
            <person name="Taylor G.M."/>
            <person name="Donoghue H.D."/>
            <person name="Bouwman A."/>
            <person name="Mays S."/>
            <person name="Watson C."/>
            <person name="Lockwood D."/>
            <person name="Khamispour A."/>
            <person name="Dowlati Y."/>
            <person name="Jianping S."/>
            <person name="Rea T.H."/>
            <person name="Vera-Cabrera L."/>
            <person name="Stefani M.M."/>
            <person name="Banu S."/>
            <person name="Macdonald M."/>
            <person name="Sapkota B.R."/>
            <person name="Spencer J.S."/>
            <person name="Thomas J."/>
            <person name="Harshman K."/>
            <person name="Singh P."/>
            <person name="Busso P."/>
            <person name="Gattiker A."/>
            <person name="Rougemont J."/>
            <person name="Brennan P.J."/>
            <person name="Cole S.T."/>
        </authorList>
    </citation>
    <scope>NUCLEOTIDE SEQUENCE [LARGE SCALE GENOMIC DNA]</scope>
    <source>
        <strain evidence="2">Br4923</strain>
    </source>
</reference>
<name>A0A0H3MQ63_MYCLB</name>
<dbReference type="EMBL" id="FM211192">
    <property type="protein sequence ID" value="CAR71045.1"/>
    <property type="molecule type" value="Genomic_DNA"/>
</dbReference>
<organism evidence="1 2">
    <name type="scientific">Mycobacterium leprae (strain Br4923)</name>
    <dbReference type="NCBI Taxonomy" id="561304"/>
    <lineage>
        <taxon>Bacteria</taxon>
        <taxon>Bacillati</taxon>
        <taxon>Actinomycetota</taxon>
        <taxon>Actinomycetes</taxon>
        <taxon>Mycobacteriales</taxon>
        <taxon>Mycobacteriaceae</taxon>
        <taxon>Mycobacterium</taxon>
    </lineage>
</organism>
<proteinExistence type="predicted"/>
<evidence type="ECO:0000313" key="1">
    <source>
        <dbReference type="EMBL" id="CAR71045.1"/>
    </source>
</evidence>
<dbReference type="Proteomes" id="UP000006900">
    <property type="component" value="Chromosome"/>
</dbReference>
<sequence>MSVTRRRAAVLARMSSIAAMFTPVQHVRLAYPIGHAPEQRNASPSTPTGVISARQCKVRLAARHTR</sequence>
<evidence type="ECO:0000313" key="2">
    <source>
        <dbReference type="Proteomes" id="UP000006900"/>
    </source>
</evidence>
<dbReference type="AlphaFoldDB" id="A0A0H3MQ63"/>
<dbReference type="KEGG" id="mlb:MLBr00950"/>
<accession>A0A0H3MQ63</accession>
<gene>
    <name evidence="1" type="ordered locus">MLBr00950</name>
</gene>
<protein>
    <submittedName>
        <fullName evidence="1">Uncharacterized protein</fullName>
    </submittedName>
</protein>
<dbReference type="HOGENOM" id="CLU_2826526_0_0_11"/>